<dbReference type="SUPFAM" id="SSF55729">
    <property type="entry name" value="Acyl-CoA N-acyltransferases (Nat)"/>
    <property type="match status" value="1"/>
</dbReference>
<dbReference type="Pfam" id="PF00583">
    <property type="entry name" value="Acetyltransf_1"/>
    <property type="match status" value="1"/>
</dbReference>
<evidence type="ECO:0000256" key="5">
    <source>
        <dbReference type="ARBA" id="ARBA00022777"/>
    </source>
</evidence>
<dbReference type="PANTHER" id="PTHR24056">
    <property type="entry name" value="CELL DIVISION PROTEIN KINASE"/>
    <property type="match status" value="1"/>
</dbReference>
<evidence type="ECO:0000313" key="11">
    <source>
        <dbReference type="EMBL" id="KAH9421877.1"/>
    </source>
</evidence>
<evidence type="ECO:0000256" key="6">
    <source>
        <dbReference type="ARBA" id="ARBA00022840"/>
    </source>
</evidence>
<dbReference type="Gene3D" id="3.40.630.30">
    <property type="match status" value="1"/>
</dbReference>
<dbReference type="EMBL" id="NJHN03000037">
    <property type="protein sequence ID" value="KAH9421877.1"/>
    <property type="molecule type" value="Genomic_DNA"/>
</dbReference>
<dbReference type="PANTHER" id="PTHR24056:SF508">
    <property type="entry name" value="CYCLIN-DEPENDENT KINASE 10"/>
    <property type="match status" value="1"/>
</dbReference>
<dbReference type="PROSITE" id="PS51186">
    <property type="entry name" value="GNAT"/>
    <property type="match status" value="1"/>
</dbReference>
<dbReference type="CDD" id="cd04301">
    <property type="entry name" value="NAT_SF"/>
    <property type="match status" value="1"/>
</dbReference>
<comment type="similarity">
    <text evidence="1">Belongs to the protein kinase superfamily. CMGC Ser/Thr protein kinase family. CDC2/CDKX subfamily.</text>
</comment>
<dbReference type="PROSITE" id="PS00108">
    <property type="entry name" value="PROTEIN_KINASE_ST"/>
    <property type="match status" value="1"/>
</dbReference>
<evidence type="ECO:0000256" key="2">
    <source>
        <dbReference type="ARBA" id="ARBA00022527"/>
    </source>
</evidence>
<dbReference type="PROSITE" id="PS00107">
    <property type="entry name" value="PROTEIN_KINASE_ATP"/>
    <property type="match status" value="1"/>
</dbReference>
<dbReference type="InterPro" id="IPR011009">
    <property type="entry name" value="Kinase-like_dom_sf"/>
</dbReference>
<dbReference type="InterPro" id="IPR044093">
    <property type="entry name" value="STKc_CDK10"/>
</dbReference>
<gene>
    <name evidence="11" type="primary">CDK10</name>
    <name evidence="11" type="ORF">DERP_002167</name>
</gene>
<keyword evidence="6 7" id="KW-0067">ATP-binding</keyword>
<dbReference type="CDD" id="cd07845">
    <property type="entry name" value="STKc_CDK10"/>
    <property type="match status" value="1"/>
</dbReference>
<organism evidence="11 12">
    <name type="scientific">Dermatophagoides pteronyssinus</name>
    <name type="common">European house dust mite</name>
    <dbReference type="NCBI Taxonomy" id="6956"/>
    <lineage>
        <taxon>Eukaryota</taxon>
        <taxon>Metazoa</taxon>
        <taxon>Ecdysozoa</taxon>
        <taxon>Arthropoda</taxon>
        <taxon>Chelicerata</taxon>
        <taxon>Arachnida</taxon>
        <taxon>Acari</taxon>
        <taxon>Acariformes</taxon>
        <taxon>Sarcoptiformes</taxon>
        <taxon>Astigmata</taxon>
        <taxon>Psoroptidia</taxon>
        <taxon>Analgoidea</taxon>
        <taxon>Pyroglyphidae</taxon>
        <taxon>Dermatophagoidinae</taxon>
        <taxon>Dermatophagoides</taxon>
    </lineage>
</organism>
<dbReference type="InterPro" id="IPR050108">
    <property type="entry name" value="CDK"/>
</dbReference>
<keyword evidence="3" id="KW-0808">Transferase</keyword>
<dbReference type="InterPro" id="IPR017441">
    <property type="entry name" value="Protein_kinase_ATP_BS"/>
</dbReference>
<dbReference type="Gene3D" id="3.30.200.20">
    <property type="entry name" value="Phosphorylase Kinase, domain 1"/>
    <property type="match status" value="1"/>
</dbReference>
<dbReference type="InterPro" id="IPR008271">
    <property type="entry name" value="Ser/Thr_kinase_AS"/>
</dbReference>
<evidence type="ECO:0000256" key="8">
    <source>
        <dbReference type="RuleBase" id="RU000304"/>
    </source>
</evidence>
<dbReference type="InterPro" id="IPR016181">
    <property type="entry name" value="Acyl_CoA_acyltransferase"/>
</dbReference>
<reference evidence="11 12" key="2">
    <citation type="journal article" date="2022" name="Mol. Biol. Evol.">
        <title>Comparative Genomics Reveals Insights into the Divergent Evolution of Astigmatic Mites and Household Pest Adaptations.</title>
        <authorList>
            <person name="Xiong Q."/>
            <person name="Wan A.T."/>
            <person name="Liu X."/>
            <person name="Fung C.S."/>
            <person name="Xiao X."/>
            <person name="Malainual N."/>
            <person name="Hou J."/>
            <person name="Wang L."/>
            <person name="Wang M."/>
            <person name="Yang K.Y."/>
            <person name="Cui Y."/>
            <person name="Leung E.L."/>
            <person name="Nong W."/>
            <person name="Shin S.K."/>
            <person name="Au S.W."/>
            <person name="Jeong K.Y."/>
            <person name="Chew F.T."/>
            <person name="Hui J.H."/>
            <person name="Leung T.F."/>
            <person name="Tungtrongchitr A."/>
            <person name="Zhong N."/>
            <person name="Liu Z."/>
            <person name="Tsui S.K."/>
        </authorList>
    </citation>
    <scope>NUCLEOTIDE SEQUENCE [LARGE SCALE GENOMIC DNA]</scope>
    <source>
        <strain evidence="11">Derp</strain>
    </source>
</reference>
<dbReference type="Pfam" id="PF00069">
    <property type="entry name" value="Pkinase"/>
    <property type="match status" value="1"/>
</dbReference>
<reference evidence="11 12" key="1">
    <citation type="journal article" date="2018" name="J. Allergy Clin. Immunol.">
        <title>High-quality assembly of Dermatophagoides pteronyssinus genome and transcriptome reveals a wide range of novel allergens.</title>
        <authorList>
            <person name="Liu X.Y."/>
            <person name="Yang K.Y."/>
            <person name="Wang M.Q."/>
            <person name="Kwok J.S."/>
            <person name="Zeng X."/>
            <person name="Yang Z."/>
            <person name="Xiao X.J."/>
            <person name="Lau C.P."/>
            <person name="Li Y."/>
            <person name="Huang Z.M."/>
            <person name="Ba J.G."/>
            <person name="Yim A.K."/>
            <person name="Ouyang C.Y."/>
            <person name="Ngai S.M."/>
            <person name="Chan T.F."/>
            <person name="Leung E.L."/>
            <person name="Liu L."/>
            <person name="Liu Z.G."/>
            <person name="Tsui S.K."/>
        </authorList>
    </citation>
    <scope>NUCLEOTIDE SEQUENCE [LARGE SCALE GENOMIC DNA]</scope>
    <source>
        <strain evidence="11">Derp</strain>
    </source>
</reference>
<dbReference type="Proteomes" id="UP000887458">
    <property type="component" value="Unassembled WGS sequence"/>
</dbReference>
<dbReference type="Gene3D" id="1.10.510.10">
    <property type="entry name" value="Transferase(Phosphotransferase) domain 1"/>
    <property type="match status" value="1"/>
</dbReference>
<sequence>MTNLRPFKLDDLFRINNVNLDPFTETYGLSFYLQYLTHWPEYFHIAESPNGEIMGYIMGKIEGTGNNWHGHVTALTVAPQYRRLNLAAKLMYCLELTSERKNAYFVDLFVRISNKVAIDMYKKLGYSVYRQVLEYYTGDPDEDAYDNTIYSFEDLSPVKIPKSHLFGSCVHVGDYEKLNKIGQGTYGVVYKAKNIKTNEILALKRIKIEKLKDGFPISSVREINILRTVRHPNIVEFKDVVVGKSLDNVFLVMEYCEQDLATLIDCKIHFTESQIKCLMQQLFCGLKYLHKNFIIHRDLKVSNLLLTDKGLLKIADFGLARNYGCPGDPMSPCVVTLWYRAPELLFHSNYHSTAIDMWAAGCIFGELLLQKPLLPGQSEIQQIDLIINLIGTPNDRIWPGFNDLPIAKSFTVKHQPFNNISHIFSCVSKAGIRLLNLLLMYDPCKRATADECLQSSYFRESPLPCDPSVMPSFPQKSFNNISTAIWSVLRIYIDAPKNV</sequence>
<feature type="binding site" evidence="7">
    <location>
        <position position="204"/>
    </location>
    <ligand>
        <name>ATP</name>
        <dbReference type="ChEBI" id="CHEBI:30616"/>
    </ligand>
</feature>
<evidence type="ECO:0000313" key="12">
    <source>
        <dbReference type="Proteomes" id="UP000887458"/>
    </source>
</evidence>
<proteinExistence type="inferred from homology"/>
<accession>A0ABQ8JHD4</accession>
<dbReference type="PROSITE" id="PS50011">
    <property type="entry name" value="PROTEIN_KINASE_DOM"/>
    <property type="match status" value="1"/>
</dbReference>
<evidence type="ECO:0000256" key="4">
    <source>
        <dbReference type="ARBA" id="ARBA00022741"/>
    </source>
</evidence>
<evidence type="ECO:0000259" key="9">
    <source>
        <dbReference type="PROSITE" id="PS50011"/>
    </source>
</evidence>
<evidence type="ECO:0000256" key="1">
    <source>
        <dbReference type="ARBA" id="ARBA00006485"/>
    </source>
</evidence>
<keyword evidence="2 8" id="KW-0723">Serine/threonine-protein kinase</keyword>
<keyword evidence="4 7" id="KW-0547">Nucleotide-binding</keyword>
<evidence type="ECO:0000256" key="3">
    <source>
        <dbReference type="ARBA" id="ARBA00022679"/>
    </source>
</evidence>
<dbReference type="SUPFAM" id="SSF56112">
    <property type="entry name" value="Protein kinase-like (PK-like)"/>
    <property type="match status" value="1"/>
</dbReference>
<evidence type="ECO:0000256" key="7">
    <source>
        <dbReference type="PROSITE-ProRule" id="PRU10141"/>
    </source>
</evidence>
<evidence type="ECO:0000259" key="10">
    <source>
        <dbReference type="PROSITE" id="PS51186"/>
    </source>
</evidence>
<comment type="caution">
    <text evidence="11">The sequence shown here is derived from an EMBL/GenBank/DDBJ whole genome shotgun (WGS) entry which is preliminary data.</text>
</comment>
<keyword evidence="12" id="KW-1185">Reference proteome</keyword>
<dbReference type="InterPro" id="IPR000719">
    <property type="entry name" value="Prot_kinase_dom"/>
</dbReference>
<protein>
    <submittedName>
        <fullName evidence="11">Cyclin-dependent kinase 10</fullName>
    </submittedName>
</protein>
<keyword evidence="5 11" id="KW-0418">Kinase</keyword>
<dbReference type="GO" id="GO:0016301">
    <property type="term" value="F:kinase activity"/>
    <property type="evidence" value="ECO:0007669"/>
    <property type="project" value="UniProtKB-KW"/>
</dbReference>
<dbReference type="InterPro" id="IPR000182">
    <property type="entry name" value="GNAT_dom"/>
</dbReference>
<dbReference type="SMART" id="SM00220">
    <property type="entry name" value="S_TKc"/>
    <property type="match status" value="1"/>
</dbReference>
<feature type="domain" description="Protein kinase" evidence="9">
    <location>
        <begin position="175"/>
        <end position="458"/>
    </location>
</feature>
<feature type="domain" description="N-acetyltransferase" evidence="10">
    <location>
        <begin position="2"/>
        <end position="148"/>
    </location>
</feature>
<name>A0ABQ8JHD4_DERPT</name>